<organism evidence="15">
    <name type="scientific">bioreactor metagenome</name>
    <dbReference type="NCBI Taxonomy" id="1076179"/>
    <lineage>
        <taxon>unclassified sequences</taxon>
        <taxon>metagenomes</taxon>
        <taxon>ecological metagenomes</taxon>
    </lineage>
</organism>
<dbReference type="GO" id="GO:0008270">
    <property type="term" value="F:zinc ion binding"/>
    <property type="evidence" value="ECO:0007669"/>
    <property type="project" value="UniProtKB-KW"/>
</dbReference>
<evidence type="ECO:0000256" key="6">
    <source>
        <dbReference type="ARBA" id="ARBA00022763"/>
    </source>
</evidence>
<dbReference type="NCBIfam" id="NF001503">
    <property type="entry name" value="PRK00349.1"/>
    <property type="match status" value="1"/>
</dbReference>
<evidence type="ECO:0000256" key="13">
    <source>
        <dbReference type="ARBA" id="ARBA00023204"/>
    </source>
</evidence>
<dbReference type="GO" id="GO:0005737">
    <property type="term" value="C:cytoplasm"/>
    <property type="evidence" value="ECO:0007669"/>
    <property type="project" value="UniProtKB-SubCell"/>
</dbReference>
<evidence type="ECO:0000256" key="8">
    <source>
        <dbReference type="ARBA" id="ARBA00022771"/>
    </source>
</evidence>
<comment type="caution">
    <text evidence="15">The sequence shown here is derived from an EMBL/GenBank/DDBJ whole genome shotgun (WGS) entry which is preliminary data.</text>
</comment>
<keyword evidence="5" id="KW-0547">Nucleotide-binding</keyword>
<keyword evidence="9" id="KW-0862">Zinc</keyword>
<keyword evidence="6" id="KW-0227">DNA damage</keyword>
<reference evidence="15" key="1">
    <citation type="submission" date="2019-08" db="EMBL/GenBank/DDBJ databases">
        <authorList>
            <person name="Kucharzyk K."/>
            <person name="Murdoch R.W."/>
            <person name="Higgins S."/>
            <person name="Loffler F."/>
        </authorList>
    </citation>
    <scope>NUCLEOTIDE SEQUENCE</scope>
</reference>
<evidence type="ECO:0000256" key="3">
    <source>
        <dbReference type="ARBA" id="ARBA00022723"/>
    </source>
</evidence>
<dbReference type="FunFam" id="1.20.1580.10:FF:000002">
    <property type="entry name" value="UvrABC system protein A"/>
    <property type="match status" value="1"/>
</dbReference>
<dbReference type="Pfam" id="PF17755">
    <property type="entry name" value="UvrA_DNA-bind"/>
    <property type="match status" value="1"/>
</dbReference>
<evidence type="ECO:0000259" key="14">
    <source>
        <dbReference type="PROSITE" id="PS50893"/>
    </source>
</evidence>
<dbReference type="Gene3D" id="1.20.1580.10">
    <property type="entry name" value="ABC transporter ATPase like domain"/>
    <property type="match status" value="3"/>
</dbReference>
<dbReference type="PROSITE" id="PS00211">
    <property type="entry name" value="ABC_TRANSPORTER_1"/>
    <property type="match status" value="2"/>
</dbReference>
<dbReference type="GO" id="GO:0004518">
    <property type="term" value="F:nuclease activity"/>
    <property type="evidence" value="ECO:0007669"/>
    <property type="project" value="UniProtKB-KW"/>
</dbReference>
<keyword evidence="12" id="KW-0238">DNA-binding</keyword>
<comment type="subcellular location">
    <subcellularLocation>
        <location evidence="1">Cytoplasm</location>
    </subcellularLocation>
</comment>
<dbReference type="GO" id="GO:0016887">
    <property type="term" value="F:ATP hydrolysis activity"/>
    <property type="evidence" value="ECO:0007669"/>
    <property type="project" value="InterPro"/>
</dbReference>
<dbReference type="Gene3D" id="3.30.190.20">
    <property type="match status" value="1"/>
</dbReference>
<dbReference type="PANTHER" id="PTHR43152">
    <property type="entry name" value="UVRABC SYSTEM PROTEIN A"/>
    <property type="match status" value="1"/>
</dbReference>
<accession>A0A644WWX4</accession>
<keyword evidence="11" id="KW-0267">Excision nuclease</keyword>
<evidence type="ECO:0000256" key="10">
    <source>
        <dbReference type="ARBA" id="ARBA00022840"/>
    </source>
</evidence>
<protein>
    <submittedName>
        <fullName evidence="15">UvrABC system protein A</fullName>
    </submittedName>
</protein>
<dbReference type="GO" id="GO:0003677">
    <property type="term" value="F:DNA binding"/>
    <property type="evidence" value="ECO:0007669"/>
    <property type="project" value="UniProtKB-KW"/>
</dbReference>
<evidence type="ECO:0000256" key="11">
    <source>
        <dbReference type="ARBA" id="ARBA00022881"/>
    </source>
</evidence>
<dbReference type="Pfam" id="PF17760">
    <property type="entry name" value="UvrA_inter"/>
    <property type="match status" value="1"/>
</dbReference>
<feature type="domain" description="ABC transporter" evidence="14">
    <location>
        <begin position="655"/>
        <end position="986"/>
    </location>
</feature>
<gene>
    <name evidence="15" type="primary">uvrA_29</name>
    <name evidence="15" type="ORF">SDC9_54413</name>
</gene>
<dbReference type="InterPro" id="IPR027417">
    <property type="entry name" value="P-loop_NTPase"/>
</dbReference>
<dbReference type="NCBIfam" id="TIGR00630">
    <property type="entry name" value="uvra"/>
    <property type="match status" value="1"/>
</dbReference>
<evidence type="ECO:0000313" key="15">
    <source>
        <dbReference type="EMBL" id="MPM08101.1"/>
    </source>
</evidence>
<dbReference type="EMBL" id="VSSQ01001412">
    <property type="protein sequence ID" value="MPM08101.1"/>
    <property type="molecule type" value="Genomic_DNA"/>
</dbReference>
<dbReference type="PROSITE" id="PS50893">
    <property type="entry name" value="ABC_TRANSPORTER_2"/>
    <property type="match status" value="1"/>
</dbReference>
<dbReference type="InterPro" id="IPR004602">
    <property type="entry name" value="UvrA"/>
</dbReference>
<dbReference type="GO" id="GO:0009380">
    <property type="term" value="C:excinuclease repair complex"/>
    <property type="evidence" value="ECO:0007669"/>
    <property type="project" value="InterPro"/>
</dbReference>
<dbReference type="GO" id="GO:0006289">
    <property type="term" value="P:nucleotide-excision repair"/>
    <property type="evidence" value="ECO:0007669"/>
    <property type="project" value="InterPro"/>
</dbReference>
<evidence type="ECO:0000256" key="9">
    <source>
        <dbReference type="ARBA" id="ARBA00022833"/>
    </source>
</evidence>
<evidence type="ECO:0000256" key="7">
    <source>
        <dbReference type="ARBA" id="ARBA00022769"/>
    </source>
</evidence>
<keyword evidence="10" id="KW-0067">ATP-binding</keyword>
<dbReference type="InterPro" id="IPR041552">
    <property type="entry name" value="UvrA_DNA-bd"/>
</dbReference>
<evidence type="ECO:0000256" key="2">
    <source>
        <dbReference type="ARBA" id="ARBA00022490"/>
    </source>
</evidence>
<keyword evidence="7" id="KW-0228">DNA excision</keyword>
<evidence type="ECO:0000256" key="4">
    <source>
        <dbReference type="ARBA" id="ARBA00022737"/>
    </source>
</evidence>
<sequence length="991" mass="111250">MECKNNNYYQHLKTTLYHIITFFRFKKNINFAGSQFYITGITLKQDIETERIEASGEIEVTGARVHNLKNIDVTIPRNALTVITGLSGSGKSSLAFDTIFAEGQRRYIETFSAYARSFLGNLERPDVDKITGLSPVISIEQKTTNKNPRSTVGTTTEIYDFLRLLFARAGEAYSYATGEKMVKYSEEQIVDLILKDYEGKKTYLLAPLVKGRKGHYKELFETTRKKGYMHVRIDGEMKEITHGLKVDRYKIHDIELVIDRLIISGKDRQRLKQSLEKAMQQGNGIVMLLDGETDTVRYFSKMLMCPTTGISYEEPAPHNFSFNSPHGACPRCKGLGIVNEIDMDKIIPDKSISIYNGAIVPLGKHKNTMIFWQIEAILEKYDCQIKMPVCDIPEEAIEEIMNGTEERLNIKNHSLGNSNYFLSYDGILKYIEMQQENSASATEQKWANQFSKEIVCPECHGAKLKKEFLHFRIHDKNISELAKMDIDELFNWLSQVEQYLSEKQKAIAVEILKEIRTRLQFLLDVGLSYLSLNRSSHSLSGGESQRIRLATQIGTQLVNVLYILDEPSIGLHQRDNERLIRSLKQLRDTGNSVIVVEHDKEMMLAADYVIDLGPRAGRHGGKVVFEGTPEQMLLSDTMTAAFLNGKEKIEIPAVLRPGNGNFLTIKGAKGNNLKNIDVSFPLGKMICVTGVSGSGKSTLINETLQPILSQHFYSSLKDPLPYDSVEGIEHVDKVVVVDQSPIGRTPRSNPATYTGVFSDIRNLFVSLPEAKIRAYKPGRFSFNTAGGRCEVCSGNGYKTIEMNFLPDVYVPCESCGGKRYNKETLEVRFKGKSIADVLDMTINQAVEFFENQPNILNKIKTIQDVGLGYIRLGQSSTTLSGGESQRVKLATELSKRDTGKTLYILDEPTTGLHFEDIRVLLGVLNRLTDRGNTVIIIEHNMDVIKACDHIIDIGPEGGRAGGRVICTGTPQEIVANPESETGRFLKKELSQ</sequence>
<dbReference type="AlphaFoldDB" id="A0A644WWX4"/>
<keyword evidence="13" id="KW-0234">DNA repair</keyword>
<dbReference type="SUPFAM" id="SSF52540">
    <property type="entry name" value="P-loop containing nucleoside triphosphate hydrolases"/>
    <property type="match status" value="2"/>
</dbReference>
<dbReference type="PANTHER" id="PTHR43152:SF3">
    <property type="entry name" value="UVRABC SYSTEM PROTEIN A"/>
    <property type="match status" value="1"/>
</dbReference>
<evidence type="ECO:0000256" key="1">
    <source>
        <dbReference type="ARBA" id="ARBA00004496"/>
    </source>
</evidence>
<keyword evidence="4" id="KW-0677">Repeat</keyword>
<dbReference type="InterPro" id="IPR041102">
    <property type="entry name" value="UvrA_inter"/>
</dbReference>
<evidence type="ECO:0000256" key="5">
    <source>
        <dbReference type="ARBA" id="ARBA00022741"/>
    </source>
</evidence>
<dbReference type="GO" id="GO:0005524">
    <property type="term" value="F:ATP binding"/>
    <property type="evidence" value="ECO:0007669"/>
    <property type="project" value="UniProtKB-KW"/>
</dbReference>
<name>A0A644WWX4_9ZZZZ</name>
<keyword evidence="3" id="KW-0479">Metal-binding</keyword>
<dbReference type="CDD" id="cd03271">
    <property type="entry name" value="ABC_UvrA_II"/>
    <property type="match status" value="1"/>
</dbReference>
<dbReference type="InterPro" id="IPR017871">
    <property type="entry name" value="ABC_transporter-like_CS"/>
</dbReference>
<keyword evidence="2" id="KW-0963">Cytoplasm</keyword>
<dbReference type="Gene3D" id="1.10.8.280">
    <property type="entry name" value="ABC transporter ATPase domain-like"/>
    <property type="match status" value="1"/>
</dbReference>
<dbReference type="InterPro" id="IPR003439">
    <property type="entry name" value="ABC_transporter-like_ATP-bd"/>
</dbReference>
<proteinExistence type="predicted"/>
<keyword evidence="8" id="KW-0863">Zinc-finger</keyword>
<evidence type="ECO:0000256" key="12">
    <source>
        <dbReference type="ARBA" id="ARBA00023125"/>
    </source>
</evidence>
<dbReference type="Gene3D" id="3.40.50.300">
    <property type="entry name" value="P-loop containing nucleotide triphosphate hydrolases"/>
    <property type="match status" value="3"/>
</dbReference>